<comment type="caution">
    <text evidence="1">The sequence shown here is derived from an EMBL/GenBank/DDBJ whole genome shotgun (WGS) entry which is preliminary data.</text>
</comment>
<accession>A0ABQ8J6Y4</accession>
<name>A0ABQ8J6Y4_DERPT</name>
<gene>
    <name evidence="1" type="ORF">DERP_010218</name>
</gene>
<reference evidence="1 2" key="1">
    <citation type="journal article" date="2018" name="J. Allergy Clin. Immunol.">
        <title>High-quality assembly of Dermatophagoides pteronyssinus genome and transcriptome reveals a wide range of novel allergens.</title>
        <authorList>
            <person name="Liu X.Y."/>
            <person name="Yang K.Y."/>
            <person name="Wang M.Q."/>
            <person name="Kwok J.S."/>
            <person name="Zeng X."/>
            <person name="Yang Z."/>
            <person name="Xiao X.J."/>
            <person name="Lau C.P."/>
            <person name="Li Y."/>
            <person name="Huang Z.M."/>
            <person name="Ba J.G."/>
            <person name="Yim A.K."/>
            <person name="Ouyang C.Y."/>
            <person name="Ngai S.M."/>
            <person name="Chan T.F."/>
            <person name="Leung E.L."/>
            <person name="Liu L."/>
            <person name="Liu Z.G."/>
            <person name="Tsui S.K."/>
        </authorList>
    </citation>
    <scope>NUCLEOTIDE SEQUENCE [LARGE SCALE GENOMIC DNA]</scope>
    <source>
        <strain evidence="1">Derp</strain>
    </source>
</reference>
<proteinExistence type="predicted"/>
<keyword evidence="2" id="KW-1185">Reference proteome</keyword>
<organism evidence="1 2">
    <name type="scientific">Dermatophagoides pteronyssinus</name>
    <name type="common">European house dust mite</name>
    <dbReference type="NCBI Taxonomy" id="6956"/>
    <lineage>
        <taxon>Eukaryota</taxon>
        <taxon>Metazoa</taxon>
        <taxon>Ecdysozoa</taxon>
        <taxon>Arthropoda</taxon>
        <taxon>Chelicerata</taxon>
        <taxon>Arachnida</taxon>
        <taxon>Acari</taxon>
        <taxon>Acariformes</taxon>
        <taxon>Sarcoptiformes</taxon>
        <taxon>Astigmata</taxon>
        <taxon>Psoroptidia</taxon>
        <taxon>Analgoidea</taxon>
        <taxon>Pyroglyphidae</taxon>
        <taxon>Dermatophagoidinae</taxon>
        <taxon>Dermatophagoides</taxon>
    </lineage>
</organism>
<sequence length="117" mass="13531">MRKIVCKSCILIRYDCKLNFAADFIAKLVINVTNDIPNVQTIRIITKKFINSHIKKFVSFDLNITIHCINANNDNKHVVISRQNVSPFIRRKPEPNNVVSSTFTNFKMTKQHTTVQI</sequence>
<dbReference type="Proteomes" id="UP000887458">
    <property type="component" value="Unassembled WGS sequence"/>
</dbReference>
<evidence type="ECO:0000313" key="2">
    <source>
        <dbReference type="Proteomes" id="UP000887458"/>
    </source>
</evidence>
<dbReference type="EMBL" id="NJHN03000064">
    <property type="protein sequence ID" value="KAH9418349.1"/>
    <property type="molecule type" value="Genomic_DNA"/>
</dbReference>
<reference evidence="1 2" key="2">
    <citation type="journal article" date="2022" name="Mol. Biol. Evol.">
        <title>Comparative Genomics Reveals Insights into the Divergent Evolution of Astigmatic Mites and Household Pest Adaptations.</title>
        <authorList>
            <person name="Xiong Q."/>
            <person name="Wan A.T."/>
            <person name="Liu X."/>
            <person name="Fung C.S."/>
            <person name="Xiao X."/>
            <person name="Malainual N."/>
            <person name="Hou J."/>
            <person name="Wang L."/>
            <person name="Wang M."/>
            <person name="Yang K.Y."/>
            <person name="Cui Y."/>
            <person name="Leung E.L."/>
            <person name="Nong W."/>
            <person name="Shin S.K."/>
            <person name="Au S.W."/>
            <person name="Jeong K.Y."/>
            <person name="Chew F.T."/>
            <person name="Hui J.H."/>
            <person name="Leung T.F."/>
            <person name="Tungtrongchitr A."/>
            <person name="Zhong N."/>
            <person name="Liu Z."/>
            <person name="Tsui S.K."/>
        </authorList>
    </citation>
    <scope>NUCLEOTIDE SEQUENCE [LARGE SCALE GENOMIC DNA]</scope>
    <source>
        <strain evidence="1">Derp</strain>
    </source>
</reference>
<protein>
    <submittedName>
        <fullName evidence="1">Uncharacterized protein</fullName>
    </submittedName>
</protein>
<evidence type="ECO:0000313" key="1">
    <source>
        <dbReference type="EMBL" id="KAH9418349.1"/>
    </source>
</evidence>